<proteinExistence type="inferred from homology"/>
<keyword evidence="2 3" id="KW-0687">Ribonucleoprotein</keyword>
<dbReference type="AlphaFoldDB" id="A0A315B722"/>
<evidence type="ECO:0000313" key="6">
    <source>
        <dbReference type="EMBL" id="RNI11412.1"/>
    </source>
</evidence>
<keyword evidence="1 3" id="KW-0689">Ribosomal protein</keyword>
<evidence type="ECO:0000256" key="2">
    <source>
        <dbReference type="ARBA" id="ARBA00023274"/>
    </source>
</evidence>
<dbReference type="SUPFAM" id="SSF54189">
    <property type="entry name" value="Ribosomal proteins S24e, L23 and L15e"/>
    <property type="match status" value="1"/>
</dbReference>
<accession>A0A315B722</accession>
<comment type="caution">
    <text evidence="5">The sequence shown here is derived from an EMBL/GenBank/DDBJ whole genome shotgun (WGS) entry which is preliminary data.</text>
</comment>
<reference evidence="5 7" key="1">
    <citation type="submission" date="2018-02" db="EMBL/GenBank/DDBJ databases">
        <title>Subsurface microbial communities from deep shales in Ohio and West Virginia, USA.</title>
        <authorList>
            <person name="Wrighton K."/>
        </authorList>
    </citation>
    <scope>NUCLEOTIDE SEQUENCE [LARGE SCALE GENOMIC DNA]</scope>
    <source>
        <strain evidence="5 7">DSM 10369</strain>
    </source>
</reference>
<dbReference type="GO" id="GO:0006412">
    <property type="term" value="P:translation"/>
    <property type="evidence" value="ECO:0007669"/>
    <property type="project" value="UniProtKB-UniRule"/>
</dbReference>
<dbReference type="PANTHER" id="PTHR10496">
    <property type="entry name" value="40S RIBOSOMAL PROTEIN S24"/>
    <property type="match status" value="1"/>
</dbReference>
<gene>
    <name evidence="3" type="primary">rps24e</name>
    <name evidence="5" type="ORF">B0H22_11621</name>
    <name evidence="6" type="ORF">EDD83_02870</name>
</gene>
<dbReference type="GO" id="GO:0003735">
    <property type="term" value="F:structural constituent of ribosome"/>
    <property type="evidence" value="ECO:0007669"/>
    <property type="project" value="InterPro"/>
</dbReference>
<dbReference type="Proteomes" id="UP000251060">
    <property type="component" value="Unassembled WGS sequence"/>
</dbReference>
<dbReference type="InterPro" id="IPR001976">
    <property type="entry name" value="Ribosomal_eS24"/>
</dbReference>
<dbReference type="RefSeq" id="WP_105461009.1">
    <property type="nucleotide sequence ID" value="NZ_PVBU01000016.1"/>
</dbReference>
<organism evidence="5 7">
    <name type="scientific">Methanohalophilus euhalobius</name>
    <dbReference type="NCBI Taxonomy" id="51203"/>
    <lineage>
        <taxon>Archaea</taxon>
        <taxon>Methanobacteriati</taxon>
        <taxon>Methanobacteriota</taxon>
        <taxon>Stenosarchaea group</taxon>
        <taxon>Methanomicrobia</taxon>
        <taxon>Methanosarcinales</taxon>
        <taxon>Methanosarcinaceae</taxon>
        <taxon>Methanohalophilus</taxon>
    </lineage>
</organism>
<dbReference type="Pfam" id="PF01282">
    <property type="entry name" value="Ribosomal_S24e"/>
    <property type="match status" value="1"/>
</dbReference>
<dbReference type="GO" id="GO:0005840">
    <property type="term" value="C:ribosome"/>
    <property type="evidence" value="ECO:0007669"/>
    <property type="project" value="UniProtKB-KW"/>
</dbReference>
<evidence type="ECO:0000313" key="8">
    <source>
        <dbReference type="Proteomes" id="UP000273978"/>
    </source>
</evidence>
<comment type="similarity">
    <text evidence="3">Belongs to the eukaryotic ribosomal protein eS24 family.</text>
</comment>
<dbReference type="InterPro" id="IPR012677">
    <property type="entry name" value="Nucleotide-bd_a/b_plait_sf"/>
</dbReference>
<reference evidence="6 8" key="2">
    <citation type="submission" date="2018-10" db="EMBL/GenBank/DDBJ databases">
        <title>Cultivation of a novel Methanohalophilus strain from Kebrit Deep of the Red Sea and a genomic comparison of members of the genus Methanohalophilus.</title>
        <authorList>
            <person name="Guan Y."/>
            <person name="Ngugi D.K."/>
            <person name="Stingl U."/>
        </authorList>
    </citation>
    <scope>NUCLEOTIDE SEQUENCE [LARGE SCALE GENOMIC DNA]</scope>
    <source>
        <strain evidence="6 8">DSM 10369</strain>
    </source>
</reference>
<evidence type="ECO:0000256" key="1">
    <source>
        <dbReference type="ARBA" id="ARBA00022980"/>
    </source>
</evidence>
<evidence type="ECO:0000256" key="3">
    <source>
        <dbReference type="HAMAP-Rule" id="MF_00545"/>
    </source>
</evidence>
<dbReference type="EMBL" id="RJJF01000007">
    <property type="protein sequence ID" value="RNI11412.1"/>
    <property type="molecule type" value="Genomic_DNA"/>
</dbReference>
<dbReference type="Proteomes" id="UP000273978">
    <property type="component" value="Unassembled WGS sequence"/>
</dbReference>
<dbReference type="InterPro" id="IPR012678">
    <property type="entry name" value="Ribosomal_uL23/eL15/eS24_sf"/>
</dbReference>
<dbReference type="EMBL" id="PVBU01000016">
    <property type="protein sequence ID" value="PQV41870.1"/>
    <property type="molecule type" value="Genomic_DNA"/>
</dbReference>
<sequence length="104" mass="11996">MDISIIEEKNNTLLNRKELKFNVTFEGPTPARNDVKSKLAAMLNVPVELIIVQDMRNMFGKQELSGYARIYEDASRMKEVEKEYSLKRNELPETKAEAEEASEE</sequence>
<evidence type="ECO:0000256" key="4">
    <source>
        <dbReference type="SAM" id="Coils"/>
    </source>
</evidence>
<keyword evidence="4" id="KW-0175">Coiled coil</keyword>
<name>A0A315B722_9EURY</name>
<evidence type="ECO:0000313" key="7">
    <source>
        <dbReference type="Proteomes" id="UP000251060"/>
    </source>
</evidence>
<dbReference type="GO" id="GO:1990904">
    <property type="term" value="C:ribonucleoprotein complex"/>
    <property type="evidence" value="ECO:0007669"/>
    <property type="project" value="UniProtKB-KW"/>
</dbReference>
<protein>
    <recommendedName>
        <fullName evidence="3">Small ribosomal subunit protein eS24</fullName>
    </recommendedName>
</protein>
<dbReference type="Gene3D" id="3.30.70.330">
    <property type="match status" value="1"/>
</dbReference>
<evidence type="ECO:0000313" key="5">
    <source>
        <dbReference type="EMBL" id="PQV41870.1"/>
    </source>
</evidence>
<feature type="coiled-coil region" evidence="4">
    <location>
        <begin position="77"/>
        <end position="104"/>
    </location>
</feature>
<dbReference type="HAMAP" id="MF_00545">
    <property type="entry name" value="Ribosomal_eS24"/>
    <property type="match status" value="1"/>
</dbReference>